<feature type="compositionally biased region" description="Polar residues" evidence="2">
    <location>
        <begin position="2540"/>
        <end position="2549"/>
    </location>
</feature>
<feature type="compositionally biased region" description="Basic and acidic residues" evidence="2">
    <location>
        <begin position="1659"/>
        <end position="1678"/>
    </location>
</feature>
<feature type="coiled-coil region" evidence="1">
    <location>
        <begin position="2137"/>
        <end position="2164"/>
    </location>
</feature>
<gene>
    <name evidence="3" type="ORF">JG688_00009351</name>
</gene>
<feature type="region of interest" description="Disordered" evidence="2">
    <location>
        <begin position="1722"/>
        <end position="1742"/>
    </location>
</feature>
<comment type="caution">
    <text evidence="3">The sequence shown here is derived from an EMBL/GenBank/DDBJ whole genome shotgun (WGS) entry which is preliminary data.</text>
</comment>
<protein>
    <recommendedName>
        <fullName evidence="5">M96 mating-specific protein family</fullName>
    </recommendedName>
</protein>
<feature type="region of interest" description="Disordered" evidence="2">
    <location>
        <begin position="133"/>
        <end position="154"/>
    </location>
</feature>
<feature type="compositionally biased region" description="Basic residues" evidence="2">
    <location>
        <begin position="1649"/>
        <end position="1658"/>
    </location>
</feature>
<keyword evidence="1" id="KW-0175">Coiled coil</keyword>
<feature type="compositionally biased region" description="Basic and acidic residues" evidence="2">
    <location>
        <begin position="2640"/>
        <end position="2655"/>
    </location>
</feature>
<feature type="coiled-coil region" evidence="1">
    <location>
        <begin position="2676"/>
        <end position="2703"/>
    </location>
</feature>
<feature type="region of interest" description="Disordered" evidence="2">
    <location>
        <begin position="320"/>
        <end position="339"/>
    </location>
</feature>
<dbReference type="PANTHER" id="PTHR35796">
    <property type="entry name" value="HYPOTHETICAL CYTOSOLIC PROTEIN"/>
    <property type="match status" value="1"/>
</dbReference>
<evidence type="ECO:0000256" key="1">
    <source>
        <dbReference type="SAM" id="Coils"/>
    </source>
</evidence>
<feature type="region of interest" description="Disordered" evidence="2">
    <location>
        <begin position="1633"/>
        <end position="1679"/>
    </location>
</feature>
<feature type="compositionally biased region" description="Basic and acidic residues" evidence="2">
    <location>
        <begin position="1266"/>
        <end position="1282"/>
    </location>
</feature>
<feature type="compositionally biased region" description="Polar residues" evidence="2">
    <location>
        <begin position="139"/>
        <end position="154"/>
    </location>
</feature>
<evidence type="ECO:0008006" key="5">
    <source>
        <dbReference type="Google" id="ProtNLM"/>
    </source>
</evidence>
<feature type="compositionally biased region" description="Polar residues" evidence="2">
    <location>
        <begin position="323"/>
        <end position="332"/>
    </location>
</feature>
<dbReference type="EMBL" id="JAENGY010000533">
    <property type="protein sequence ID" value="KAG6960932.1"/>
    <property type="molecule type" value="Genomic_DNA"/>
</dbReference>
<organism evidence="3 4">
    <name type="scientific">Phytophthora aleatoria</name>
    <dbReference type="NCBI Taxonomy" id="2496075"/>
    <lineage>
        <taxon>Eukaryota</taxon>
        <taxon>Sar</taxon>
        <taxon>Stramenopiles</taxon>
        <taxon>Oomycota</taxon>
        <taxon>Peronosporomycetes</taxon>
        <taxon>Peronosporales</taxon>
        <taxon>Peronosporaceae</taxon>
        <taxon>Phytophthora</taxon>
    </lineage>
</organism>
<reference evidence="3" key="1">
    <citation type="submission" date="2021-01" db="EMBL/GenBank/DDBJ databases">
        <title>Phytophthora aleatoria, a newly-described species from Pinus radiata is distinct from Phytophthora cactorum isolates based on comparative genomics.</title>
        <authorList>
            <person name="Mcdougal R."/>
            <person name="Panda P."/>
            <person name="Williams N."/>
            <person name="Studholme D.J."/>
        </authorList>
    </citation>
    <scope>NUCLEOTIDE SEQUENCE</scope>
    <source>
        <strain evidence="3">NZFS 4037</strain>
    </source>
</reference>
<name>A0A8J5J626_9STRA</name>
<feature type="region of interest" description="Disordered" evidence="2">
    <location>
        <begin position="2635"/>
        <end position="2657"/>
    </location>
</feature>
<feature type="compositionally biased region" description="Basic residues" evidence="2">
    <location>
        <begin position="2574"/>
        <end position="2586"/>
    </location>
</feature>
<feature type="compositionally biased region" description="Basic and acidic residues" evidence="2">
    <location>
        <begin position="784"/>
        <end position="796"/>
    </location>
</feature>
<evidence type="ECO:0000256" key="2">
    <source>
        <dbReference type="SAM" id="MobiDB-lite"/>
    </source>
</evidence>
<sequence length="2978" mass="339486">MVFFLEDDDQVVEAALSFMEECTCDDVGSERAAANSMAKSPALNEASTICSSSATMNDSQIPVVQSARCKAPVRLMSREDKVRRRMEINDKIRKLRKSGVYADSNRVRNGRTREIAFLREQMEKLQIHLETLKKKKSSRQTPIRSSSGQQEGVQITRNPRMWREVLDIQRRRREEAENENIRLMLIVQRQRKAAASMTSMLQKRARGLASECSSFIRQNGVQNPIARVLVFCGDMGGFQELFRHIEAAYLEVFAVNGLDHMNRGRRKRPITLAMAFLLENDDQIFEAALSFVDEFKLDGSEADGPSDFAGVLAVDTGTLAPPKTSTGDSTRGQHYAATDESLTKRARANARKKLLRQAGIYSDPNKARNERTREITFLHRQIEKLQIDLQLLQSRQTNSQTGVNQPNAVALIATRANSQISCMWQEQADRHQRRREAAEQDNVRLKLAVERQRKVATSLASLMKKRSTQLTNEYASLMSLCCSQSNTVDVLDFCGDIGDFRALFKRVDDAYRDVDAVFQSHGLARSTTSPGDVHMREGVEGKFLEFSSYKILPYEMRAATEAVWEHFKGVEKHLGVGSIYSKTAKNLDEPYTIIEDFSIEIYSNSSRADYKTKQVVRRYVEEDRDIVIWVSHATPVEVKHKLLSGLSYNFLGYAITKRAPASTAEHELIQLQLCSRISLDQYNAKTYSTESARTLVNFLVVHAAKNIVAHRESIENNLADRTQVRCRSMAFLLDDDDEQTFEAALSFIDGFEPADDLSSQNTDHLDELSKFSNVNPTRPKRRVLSSEEKKRRRAEINERKRLLRKARIYGDPNRARNARTREIAFLRVQLEKLQLDFQSLQRQKTEKQRCEAQQPTDVLASAPQISSLWQKLADRQRQRREEAEETNVRLKLALEHHQKLTNALSSFLQMRANKLADDYSSFTDLRFVKHHVVQALDFSQDNSDFHRLLQLLDTVYQGMDTIFAANGLAHMDITPGEVHFREQTKGKYRYLEFFSNNILPFELNATKEATWAYFKGIDKHLGYGNLYNKAAKDLDEPFTVVEDLTKELYAGSARADIRIKQVIRRYVEDERDVVIRVYRAVPVEIKHKCLSRLTYQLQGYAVTKRAPISTPERELSILQLCTLVSFDQDEVEAASDPFSLRDLDEPYTIIENFTKELHSDSSRADINVKQVIKHKMLRGLMYNLQGYAVTKRSPDSIPGQELSEEDAVFEAALSFLDEFATDTAIAEDSLGASSQGASLPTLDDAQGSSNCRPQEAQGGRRQRQPLTEEEKKRRKTEFNERRRLQRKTGVYGNANRARNERAREIAYQREQMERLQIDLQILQTRHAGKPCNQEKASVLAKTNSESKITSMWQELAAQQRSRREEAERDNVLLRLAVERKRKVANTLQSQMKRRATQLTNECASLITTARSRQHSFNVVDFRGDMESFRGLFRRLDDAYQTMDAVFMENGLAGMTVPPVDVHVYEHSGGKSIEFVSYKVLPFAVFSTAEATWKHFKGVEKHLANGSLYEKAEKGLDEPYTIIADFKKELYANSSRADIKIKHKILRGLTYHLQGYAVTKRSTEATPDREASVLQFCYLVSLDQDVDLSMAFFLQEDDDAFVAALSFLDEFAPGLTPHEGVVTPLFSALCGSSESLEGSTDSAATYTTKPKSKRTRRVAKKQETEEEKMRRKAERNEKRKLLRKAGVYGDANRARNERSREIAYLRDQMEKLQLDLRVLQTQRAKEKSEKKKQKKESETALVRKKSTQITTMWQGLAEQQKRRREEAERDNVLLKLAIERQTKVADNLRGLMQRRATQLTNECSSLMTLARSKHHHVVDVLPLRGDIGDFEGLFQRLEDSYRMLDDVFMANGLAGMTTSPVDVHVREGVYDTYFELSSYKVLPFDVRTTSEAAWNHFKGVEKHLGNGSLYEKAEKGLDDPYTLIADLKKEVFSNSSRADIRAKQAVRRYIEEDRDVIAWTSRVVPIEIKHKLLRGLTYHLRGYAITKRSPDSTPEGELSVLQLCYLVSLDQDIDTTTCVAIESSSRMLSLTPQQETEMALLDDDDAFEAALAFLEEYEFEETKTEELDSLSGQDEAVQTLQEGSDSFYSHVPQTRTLQYRAATELCCSDDKLKRKKALNEKRKILRRTGIYGDPNRSRNERKKEIAFLREQLQKLQLDLRVLRSRAAEHSQGRETDAKEGDSIMALIPKVCFCWFVLLVIVTEWLAYIDGCRLLLQAKEYSAFTDAANSGHYIDRALDFRGNIGDFHALFRHLDAAKLELDTMLANNGLANMMISPIDVHIREDFDGNYMEFFTYKEVPFDVRETTEVSWDHWKGMEKHIMGNGGLYQKTAKDLDQPYTIIEDFTKELYSNTARADVQVKQVVRRYVEGDRDIIIWVARLTPTEIKHKILRGLTYNLRGQVVIKRSPHSTPEQESSVLQQCSLIYLDEESRLRYDPSSLRALTNFLAIHAAQNQRAHRELIENTLLDRSIHDDDAVRAFEAALSFVEQYSIDTSLFTASPATAGASSAALSLVDDIELLSPSLTPLASTLPTNYASPGAGSDTSMTSPSSPAFRLSKDPSARLELGLPAAGTVSTKRKTVGRGRKKTTGGPKKPVTRGDPNRARNERKIELAYLREKVSQLELELRALKLHPRTQTRAIRHQGDKQRTEAMKKDSESDSIMSVYDPVEVPTVWKEVASRQRRRREKAERENVRLKLILENQIRMARGLESLLQKRAKQQVVECSSLSQSKKSKYSQGRTLDFRADVNDFKDLLAHLDRAYHEVDAVFVANGLATMETTHRDARMREGADYMYLDIFANKVMPFGMRATAQAVWNHFKGAEKHRGNMYEGKVAKHLEAPDTPETIIEDFAKEFFADSARADFHAKQVLRRYVEEDREIVIWVASVVPLEFDDQRVKGLGFRHQGYAVTKRAKASKPNREFSLLQLCSLVSPEKEDHTVYDPAAVRALTDFMLGTVAGNITASQELIENVLMDQAVNPQDP</sequence>
<feature type="region of interest" description="Disordered" evidence="2">
    <location>
        <begin position="770"/>
        <end position="796"/>
    </location>
</feature>
<feature type="compositionally biased region" description="Polar residues" evidence="2">
    <location>
        <begin position="1633"/>
        <end position="1648"/>
    </location>
</feature>
<feature type="coiled-coil region" evidence="1">
    <location>
        <begin position="428"/>
        <end position="455"/>
    </location>
</feature>
<feature type="region of interest" description="Disordered" evidence="2">
    <location>
        <begin position="1231"/>
        <end position="1297"/>
    </location>
</feature>
<dbReference type="PANTHER" id="PTHR35796:SF3">
    <property type="entry name" value="BHLH DOMAIN-CONTAINING PROTEIN"/>
    <property type="match status" value="1"/>
</dbReference>
<evidence type="ECO:0000313" key="4">
    <source>
        <dbReference type="Proteomes" id="UP000709295"/>
    </source>
</evidence>
<feature type="region of interest" description="Disordered" evidence="2">
    <location>
        <begin position="2533"/>
        <end position="2603"/>
    </location>
</feature>
<dbReference type="Proteomes" id="UP000709295">
    <property type="component" value="Unassembled WGS sequence"/>
</dbReference>
<accession>A0A8J5J626</accession>
<proteinExistence type="predicted"/>
<keyword evidence="4" id="KW-1185">Reference proteome</keyword>
<evidence type="ECO:0000313" key="3">
    <source>
        <dbReference type="EMBL" id="KAG6960932.1"/>
    </source>
</evidence>